<dbReference type="Proteomes" id="UP001201262">
    <property type="component" value="Unassembled WGS sequence"/>
</dbReference>
<dbReference type="InterPro" id="IPR050426">
    <property type="entry name" value="Glycosyltransferase_28"/>
</dbReference>
<accession>A0AAD4KSY5</accession>
<dbReference type="Pfam" id="PF06722">
    <property type="entry name" value="EryCIII-like_C"/>
    <property type="match status" value="1"/>
</dbReference>
<dbReference type="GeneID" id="70250543"/>
<feature type="domain" description="Glycosyltransferase family 28 N-terminal" evidence="6">
    <location>
        <begin position="115"/>
        <end position="173"/>
    </location>
</feature>
<gene>
    <name evidence="8" type="ORF">BGW36DRAFT_426350</name>
</gene>
<reference evidence="8" key="1">
    <citation type="submission" date="2021-12" db="EMBL/GenBank/DDBJ databases">
        <title>Convergent genome expansion in fungi linked to evolution of root-endophyte symbiosis.</title>
        <authorList>
            <consortium name="DOE Joint Genome Institute"/>
            <person name="Ke Y.-H."/>
            <person name="Bonito G."/>
            <person name="Liao H.-L."/>
            <person name="Looney B."/>
            <person name="Rojas-Flechas A."/>
            <person name="Nash J."/>
            <person name="Hameed K."/>
            <person name="Schadt C."/>
            <person name="Martin F."/>
            <person name="Crous P.W."/>
            <person name="Miettinen O."/>
            <person name="Magnuson J.K."/>
            <person name="Labbe J."/>
            <person name="Jacobson D."/>
            <person name="Doktycz M.J."/>
            <person name="Veneault-Fourrey C."/>
            <person name="Kuo A."/>
            <person name="Mondo S."/>
            <person name="Calhoun S."/>
            <person name="Riley R."/>
            <person name="Ohm R."/>
            <person name="LaButti K."/>
            <person name="Andreopoulos B."/>
            <person name="Pangilinan J."/>
            <person name="Nolan M."/>
            <person name="Tritt A."/>
            <person name="Clum A."/>
            <person name="Lipzen A."/>
            <person name="Daum C."/>
            <person name="Barry K."/>
            <person name="Grigoriev I.V."/>
            <person name="Vilgalys R."/>
        </authorList>
    </citation>
    <scope>NUCLEOTIDE SEQUENCE</scope>
    <source>
        <strain evidence="8">PMI_201</strain>
    </source>
</reference>
<evidence type="ECO:0000256" key="3">
    <source>
        <dbReference type="ARBA" id="ARBA00023098"/>
    </source>
</evidence>
<comment type="caution">
    <text evidence="8">The sequence shown here is derived from an EMBL/GenBank/DDBJ whole genome shotgun (WGS) entry which is preliminary data.</text>
</comment>
<feature type="compositionally biased region" description="Polar residues" evidence="5">
    <location>
        <begin position="1158"/>
        <end position="1168"/>
    </location>
</feature>
<dbReference type="PROSITE" id="PS50330">
    <property type="entry name" value="UIM"/>
    <property type="match status" value="1"/>
</dbReference>
<dbReference type="GO" id="GO:0012505">
    <property type="term" value="C:endomembrane system"/>
    <property type="evidence" value="ECO:0007669"/>
    <property type="project" value="UniProtKB-SubCell"/>
</dbReference>
<evidence type="ECO:0000256" key="1">
    <source>
        <dbReference type="ARBA" id="ARBA00004184"/>
    </source>
</evidence>
<keyword evidence="2 8" id="KW-0808">Transferase</keyword>
<dbReference type="InterPro" id="IPR004276">
    <property type="entry name" value="GlycoTrans_28_N"/>
</dbReference>
<feature type="region of interest" description="Disordered" evidence="5">
    <location>
        <begin position="954"/>
        <end position="999"/>
    </location>
</feature>
<organism evidence="8 9">
    <name type="scientific">Talaromyces proteolyticus</name>
    <dbReference type="NCBI Taxonomy" id="1131652"/>
    <lineage>
        <taxon>Eukaryota</taxon>
        <taxon>Fungi</taxon>
        <taxon>Dikarya</taxon>
        <taxon>Ascomycota</taxon>
        <taxon>Pezizomycotina</taxon>
        <taxon>Eurotiomycetes</taxon>
        <taxon>Eurotiomycetidae</taxon>
        <taxon>Eurotiales</taxon>
        <taxon>Trichocomaceae</taxon>
        <taxon>Talaromyces</taxon>
        <taxon>Talaromyces sect. Bacilispori</taxon>
    </lineage>
</organism>
<evidence type="ECO:0000256" key="2">
    <source>
        <dbReference type="ARBA" id="ARBA00022679"/>
    </source>
</evidence>
<dbReference type="Gene3D" id="3.40.50.2000">
    <property type="entry name" value="Glycogen Phosphorylase B"/>
    <property type="match status" value="2"/>
</dbReference>
<feature type="domain" description="Erythromycin biosynthesis protein CIII-like C-terminal" evidence="7">
    <location>
        <begin position="442"/>
        <end position="536"/>
    </location>
</feature>
<keyword evidence="9" id="KW-1185">Reference proteome</keyword>
<dbReference type="InterPro" id="IPR002213">
    <property type="entry name" value="UDP_glucos_trans"/>
</dbReference>
<feature type="region of interest" description="Disordered" evidence="5">
    <location>
        <begin position="1"/>
        <end position="30"/>
    </location>
</feature>
<feature type="region of interest" description="Disordered" evidence="5">
    <location>
        <begin position="651"/>
        <end position="740"/>
    </location>
</feature>
<comment type="subcellular location">
    <subcellularLocation>
        <location evidence="1">Endomembrane system</location>
        <topology evidence="1">Peripheral membrane protein</topology>
    </subcellularLocation>
</comment>
<dbReference type="SMART" id="SM00726">
    <property type="entry name" value="UIM"/>
    <property type="match status" value="2"/>
</dbReference>
<protein>
    <submittedName>
        <fullName evidence="8">UDP-glucose,sterol transferase</fullName>
    </submittedName>
</protein>
<feature type="compositionally biased region" description="Basic and acidic residues" evidence="5">
    <location>
        <begin position="954"/>
        <end position="963"/>
    </location>
</feature>
<dbReference type="InterPro" id="IPR003903">
    <property type="entry name" value="UIM_dom"/>
</dbReference>
<dbReference type="PANTHER" id="PTHR48050">
    <property type="entry name" value="STEROL 3-BETA-GLUCOSYLTRANSFERASE"/>
    <property type="match status" value="1"/>
</dbReference>
<feature type="region of interest" description="Disordered" evidence="5">
    <location>
        <begin position="1086"/>
        <end position="1182"/>
    </location>
</feature>
<dbReference type="GO" id="GO:0016906">
    <property type="term" value="F:sterol 3-beta-glucosyltransferase activity"/>
    <property type="evidence" value="ECO:0007669"/>
    <property type="project" value="UniProtKB-ARBA"/>
</dbReference>
<feature type="compositionally biased region" description="Basic and acidic residues" evidence="5">
    <location>
        <begin position="1127"/>
        <end position="1146"/>
    </location>
</feature>
<dbReference type="SUPFAM" id="SSF53756">
    <property type="entry name" value="UDP-Glycosyltransferase/glycogen phosphorylase"/>
    <property type="match status" value="1"/>
</dbReference>
<feature type="compositionally biased region" description="Basic and acidic residues" evidence="5">
    <location>
        <begin position="1169"/>
        <end position="1182"/>
    </location>
</feature>
<evidence type="ECO:0000313" key="8">
    <source>
        <dbReference type="EMBL" id="KAH8698656.1"/>
    </source>
</evidence>
<dbReference type="InterPro" id="IPR010610">
    <property type="entry name" value="EryCIII-like_C"/>
</dbReference>
<feature type="coiled-coil region" evidence="4">
    <location>
        <begin position="1038"/>
        <end position="1073"/>
    </location>
</feature>
<dbReference type="Pfam" id="PF03033">
    <property type="entry name" value="Glyco_transf_28"/>
    <property type="match status" value="1"/>
</dbReference>
<feature type="compositionally biased region" description="Polar residues" evidence="5">
    <location>
        <begin position="717"/>
        <end position="740"/>
    </location>
</feature>
<dbReference type="RefSeq" id="XP_046073120.1">
    <property type="nucleotide sequence ID" value="XM_046220256.1"/>
</dbReference>
<dbReference type="FunFam" id="3.40.50.2000:FF:000009">
    <property type="entry name" value="Sterol 3-beta-glucosyltransferase UGT80A2"/>
    <property type="match status" value="1"/>
</dbReference>
<evidence type="ECO:0000256" key="4">
    <source>
        <dbReference type="SAM" id="Coils"/>
    </source>
</evidence>
<dbReference type="GO" id="GO:0005975">
    <property type="term" value="P:carbohydrate metabolic process"/>
    <property type="evidence" value="ECO:0007669"/>
    <property type="project" value="InterPro"/>
</dbReference>
<name>A0AAD4KSY5_9EURO</name>
<keyword evidence="3" id="KW-0443">Lipid metabolism</keyword>
<dbReference type="CDD" id="cd03784">
    <property type="entry name" value="GT1_Gtf-like"/>
    <property type="match status" value="1"/>
</dbReference>
<evidence type="ECO:0000259" key="6">
    <source>
        <dbReference type="Pfam" id="PF03033"/>
    </source>
</evidence>
<proteinExistence type="predicted"/>
<evidence type="ECO:0000313" key="9">
    <source>
        <dbReference type="Proteomes" id="UP001201262"/>
    </source>
</evidence>
<evidence type="ECO:0000259" key="7">
    <source>
        <dbReference type="Pfam" id="PF06722"/>
    </source>
</evidence>
<keyword evidence="4" id="KW-0175">Coiled coil</keyword>
<evidence type="ECO:0000256" key="5">
    <source>
        <dbReference type="SAM" id="MobiDB-lite"/>
    </source>
</evidence>
<dbReference type="AlphaFoldDB" id="A0AAD4KSY5"/>
<dbReference type="GO" id="GO:0006629">
    <property type="term" value="P:lipid metabolic process"/>
    <property type="evidence" value="ECO:0007669"/>
    <property type="project" value="UniProtKB-KW"/>
</dbReference>
<dbReference type="EMBL" id="JAJTJA010000005">
    <property type="protein sequence ID" value="KAH8698656.1"/>
    <property type="molecule type" value="Genomic_DNA"/>
</dbReference>
<dbReference type="PANTHER" id="PTHR48050:SF13">
    <property type="entry name" value="STEROL 3-BETA-GLUCOSYLTRANSFERASE UGT80A2"/>
    <property type="match status" value="1"/>
</dbReference>
<sequence>MSTQEKAGLLPEDDSENRLSRLPTQEDVTVGEEVPKPVYSNVYGHMDLTGGGLSTQATITADGRVDIDIKGRTSWLQSAFKLPAFKPSSTTEPPPPYVPPSLQKGAGKEIPRLNIVIHVVGSRGDVQPFIALGQVLKRDHGHRVRLATHPTFQLFVEENGLEFFSIGGDPAELMAFMVKNPGLMPGIDALKNGDISRRRFEIAEIVSGCWRSCFEAGDGTGVPVSDQNADLRNFQGTSPPFVADAIIANPPSFAHVHCAEKLGIPLHMMFTMPWSPTQAFPHPLASIGHSNADPGISNYVTYALVEMLTWQGLGDIINRFREKSLGLEPISIVWAPSMIPRMRIPYTYCWSPALIPKPNDWAGHIDISGFYFLSLASDYTPPEDLAAFLAAGPPPIYIGFGSIVVDDPNEMTRLIFDAVRITGQRTLVSKGWGGLGAEELGMPDNVYMIGNCPHDWLFQRVSCVVHHGGAGTTAAGIALGRPTVVIPFFGDQPFWGAMIGKAGAGPNPIPYKQLTAEKLAAAIKHALEPTTLEKAAELGARIRGEQGTEEGALSFQRQLNVDKMRCSLAPERVAVFRLKRTRIRLSALAFTILNTEGLVELEDVKLYRSKEYMTEADPTDPVIGGGVALLGNIEGFIMGFADLSHDLKRGFNTKAPGTRSPRSGSKPSSRASSPASNKTEGVEDGQSRKSISDSSTLVSPRPDTDGASETGLRHRSATVTTARTDFTSSSGISNTGSETRLNPKIDLDAVVSAGKSAAKIFNLGFRAPADFTMAVAKGFHNAPLLYHDETVRESPKVTGIKSGLKAAGMQFGYGFYDGISGLATQPVQGAKKEGAAGAIKGFTKGIGGLILKPAAGVWALTGYTLSGVYKEIQKRFGESVENYIMASRFAQGISEAASCTVAEKDSILRHWKLFEPEFLKKKAARLGLPKPQDQAASPTVATIRKAATMKDVEREDMMSDRSSLESGQAADRARRRQALRDVFRGRSNSSPSRFSRRSLELPVEYEEAIQNSVHETSQGDATEDEMIERALRASMVELQAAEAAGEEEQQAYNRALEASIREAERMLAEQKRRREDLSPNSRLRFSSRTVDVLQQHGRQPPELPGRKPEMEPLDSDEDPDLRAALVESRESYEESIRREQREKSELDMVIEYVKRQSLAESEYSQQKQETSRVEGKNDADTT</sequence>
<dbReference type="FunFam" id="3.40.50.2000:FF:000100">
    <property type="entry name" value="Glycosyltransferase family 1 protein"/>
    <property type="match status" value="1"/>
</dbReference>
<feature type="compositionally biased region" description="Low complexity" evidence="5">
    <location>
        <begin position="659"/>
        <end position="676"/>
    </location>
</feature>